<dbReference type="AlphaFoldDB" id="A0AA96ZUH7"/>
<evidence type="ECO:0000313" key="1">
    <source>
        <dbReference type="EMBL" id="WNY23782.1"/>
    </source>
</evidence>
<keyword evidence="2" id="KW-1185">Reference proteome</keyword>
<sequence>MDEIKILKYEIKTRGRFEKQKKWGSSRAAAVWSGSSANRIANGNGILLVAAANRNLWATAARSRMRTDYD</sequence>
<proteinExistence type="predicted"/>
<dbReference type="GeneID" id="85195661"/>
<reference evidence="1 2" key="1">
    <citation type="submission" date="2023-07" db="EMBL/GenBank/DDBJ databases">
        <title>Closed genoem sequence of Methanomicrococcus sp. Hf6.</title>
        <authorList>
            <person name="Poehlein A."/>
            <person name="Protasov E."/>
            <person name="Platt K."/>
            <person name="Reeh H."/>
            <person name="Daniel R."/>
            <person name="Brune A."/>
        </authorList>
    </citation>
    <scope>NUCLEOTIDE SEQUENCE [LARGE SCALE GENOMIC DNA]</scope>
    <source>
        <strain evidence="1 2">Hf6</strain>
    </source>
</reference>
<name>A0AA96ZUH7_9EURY</name>
<protein>
    <submittedName>
        <fullName evidence="1">Uncharacterized protein</fullName>
    </submittedName>
</protein>
<dbReference type="EMBL" id="CP131059">
    <property type="protein sequence ID" value="WNY23782.1"/>
    <property type="molecule type" value="Genomic_DNA"/>
</dbReference>
<gene>
    <name evidence="1" type="ORF">MmiHf6_10970</name>
</gene>
<dbReference type="KEGG" id="mehf:MmiHf6_10970"/>
<accession>A0AA96ZUH7</accession>
<organism evidence="1 2">
    <name type="scientific">Methanimicrococcus hongohii</name>
    <dbReference type="NCBI Taxonomy" id="3028295"/>
    <lineage>
        <taxon>Archaea</taxon>
        <taxon>Methanobacteriati</taxon>
        <taxon>Methanobacteriota</taxon>
        <taxon>Stenosarchaea group</taxon>
        <taxon>Methanomicrobia</taxon>
        <taxon>Methanosarcinales</taxon>
        <taxon>Methanosarcinaceae</taxon>
        <taxon>Methanimicrococcus</taxon>
    </lineage>
</organism>
<dbReference type="Proteomes" id="UP001302978">
    <property type="component" value="Chromosome"/>
</dbReference>
<evidence type="ECO:0000313" key="2">
    <source>
        <dbReference type="Proteomes" id="UP001302978"/>
    </source>
</evidence>
<dbReference type="RefSeq" id="WP_316556938.1">
    <property type="nucleotide sequence ID" value="NZ_CP131059.1"/>
</dbReference>